<comment type="function">
    <text evidence="1">NHase catalyzes the hydration of various nitrile compounds to the corresponding amides.</text>
</comment>
<dbReference type="NCBIfam" id="TIGR03888">
    <property type="entry name" value="nitrile_beta"/>
    <property type="match status" value="1"/>
</dbReference>
<organism evidence="8 9">
    <name type="scientific">Methylobrevis pamukkalensis</name>
    <dbReference type="NCBI Taxonomy" id="1439726"/>
    <lineage>
        <taxon>Bacteria</taxon>
        <taxon>Pseudomonadati</taxon>
        <taxon>Pseudomonadota</taxon>
        <taxon>Alphaproteobacteria</taxon>
        <taxon>Hyphomicrobiales</taxon>
        <taxon>Pleomorphomonadaceae</taxon>
        <taxon>Methylobrevis</taxon>
    </lineage>
</organism>
<gene>
    <name evidence="8" type="ORF">A6302_03558</name>
</gene>
<reference evidence="8 9" key="1">
    <citation type="submission" date="2016-07" db="EMBL/GenBank/DDBJ databases">
        <title>Draft Genome Sequence of Methylobrevis pamukkalensis PK2.</title>
        <authorList>
            <person name="Vasilenko O.V."/>
            <person name="Doronina N.V."/>
            <person name="Shmareva M.N."/>
            <person name="Tarlachkov S.V."/>
            <person name="Mustakhimov I."/>
            <person name="Trotsenko Y.A."/>
        </authorList>
    </citation>
    <scope>NUCLEOTIDE SEQUENCE [LARGE SCALE GENOMIC DNA]</scope>
    <source>
        <strain evidence="8 9">PK2</strain>
    </source>
</reference>
<evidence type="ECO:0000256" key="2">
    <source>
        <dbReference type="ARBA" id="ARBA00009098"/>
    </source>
</evidence>
<dbReference type="EMBL" id="MCRJ01000107">
    <property type="protein sequence ID" value="ODN69149.1"/>
    <property type="molecule type" value="Genomic_DNA"/>
</dbReference>
<dbReference type="OrthoDB" id="3478924at2"/>
<dbReference type="SUPFAM" id="SSF50090">
    <property type="entry name" value="Electron transport accessory proteins"/>
    <property type="match status" value="1"/>
</dbReference>
<dbReference type="Proteomes" id="UP000094622">
    <property type="component" value="Unassembled WGS sequence"/>
</dbReference>
<keyword evidence="9" id="KW-1185">Reference proteome</keyword>
<evidence type="ECO:0000259" key="6">
    <source>
        <dbReference type="Pfam" id="PF02211"/>
    </source>
</evidence>
<evidence type="ECO:0000256" key="5">
    <source>
        <dbReference type="ARBA" id="ARBA00044877"/>
    </source>
</evidence>
<evidence type="ECO:0000256" key="4">
    <source>
        <dbReference type="ARBA" id="ARBA00023239"/>
    </source>
</evidence>
<comment type="catalytic activity">
    <reaction evidence="5">
        <text>an aliphatic primary amide = an aliphatic nitrile + H2O</text>
        <dbReference type="Rhea" id="RHEA:12673"/>
        <dbReference type="ChEBI" id="CHEBI:15377"/>
        <dbReference type="ChEBI" id="CHEBI:65285"/>
        <dbReference type="ChEBI" id="CHEBI:80291"/>
        <dbReference type="EC" id="4.2.1.84"/>
    </reaction>
</comment>
<comment type="caution">
    <text evidence="8">The sequence shown here is derived from an EMBL/GenBank/DDBJ whole genome shotgun (WGS) entry which is preliminary data.</text>
</comment>
<evidence type="ECO:0000256" key="3">
    <source>
        <dbReference type="ARBA" id="ARBA00013079"/>
    </source>
</evidence>
<dbReference type="EC" id="4.2.1.84" evidence="3"/>
<sequence>MKLQHHLGGLEGLGPVWTETRVFVEPWETRIFGIHTAMMALSSQLPLPATPSAFDTIWTWADLRKGAEGINPFDYFKYRYYEKWLGGISGYFIEKGYITAEELDALTEVYYADPDKALPGGGAAAIDERIIQYLVEGDSPKRDVPVGDVLSVGDKVFIKNVPTIEHTRLPGFLRNKVGTVETVYEGAYTYLCDTGPDGIGTPMPVYCVAFDPQELWPGNAEANFILYADLYSAYVLPADVAEAA</sequence>
<dbReference type="Pfam" id="PF21006">
    <property type="entry name" value="NHase_beta_N"/>
    <property type="match status" value="1"/>
</dbReference>
<dbReference type="InterPro" id="IPR003168">
    <property type="entry name" value="Nitrile_hydratase_bsu"/>
</dbReference>
<dbReference type="RefSeq" id="WP_069307876.1">
    <property type="nucleotide sequence ID" value="NZ_MCRJ01000107.1"/>
</dbReference>
<dbReference type="Gene3D" id="1.10.472.20">
    <property type="entry name" value="Nitrile hydratase, beta subunit"/>
    <property type="match status" value="1"/>
</dbReference>
<dbReference type="Gene3D" id="2.30.30.50">
    <property type="match status" value="1"/>
</dbReference>
<dbReference type="InterPro" id="IPR024690">
    <property type="entry name" value="CN_hydtase_beta_dom_C"/>
</dbReference>
<name>A0A1E3GYJ0_9HYPH</name>
<keyword evidence="4 8" id="KW-0456">Lyase</keyword>
<feature type="domain" description="Nitrile hydratase beta subunit-like N-terminal" evidence="7">
    <location>
        <begin position="1"/>
        <end position="119"/>
    </location>
</feature>
<evidence type="ECO:0000259" key="7">
    <source>
        <dbReference type="Pfam" id="PF21006"/>
    </source>
</evidence>
<dbReference type="InterPro" id="IPR042262">
    <property type="entry name" value="CN_hydtase_beta_C"/>
</dbReference>
<evidence type="ECO:0000313" key="9">
    <source>
        <dbReference type="Proteomes" id="UP000094622"/>
    </source>
</evidence>
<evidence type="ECO:0000313" key="8">
    <source>
        <dbReference type="EMBL" id="ODN69149.1"/>
    </source>
</evidence>
<evidence type="ECO:0000256" key="1">
    <source>
        <dbReference type="ARBA" id="ARBA00004042"/>
    </source>
</evidence>
<dbReference type="Pfam" id="PF02211">
    <property type="entry name" value="NHase_beta_C"/>
    <property type="match status" value="1"/>
</dbReference>
<dbReference type="InterPro" id="IPR008990">
    <property type="entry name" value="Elect_transpt_acc-like_dom_sf"/>
</dbReference>
<dbReference type="InterPro" id="IPR049054">
    <property type="entry name" value="CN_hydtase_beta-like_N"/>
</dbReference>
<dbReference type="AlphaFoldDB" id="A0A1E3GYJ0"/>
<accession>A0A1E3GYJ0</accession>
<dbReference type="PATRIC" id="fig|1439726.3.peg.3750"/>
<protein>
    <recommendedName>
        <fullName evidence="3">nitrile hydratase</fullName>
        <ecNumber evidence="3">4.2.1.84</ecNumber>
    </recommendedName>
</protein>
<comment type="similarity">
    <text evidence="2">Belongs to the nitrile hydratase subunit beta family.</text>
</comment>
<proteinExistence type="inferred from homology"/>
<dbReference type="GO" id="GO:0018822">
    <property type="term" value="F:nitrile hydratase activity"/>
    <property type="evidence" value="ECO:0007669"/>
    <property type="project" value="UniProtKB-EC"/>
</dbReference>
<dbReference type="GO" id="GO:0046914">
    <property type="term" value="F:transition metal ion binding"/>
    <property type="evidence" value="ECO:0007669"/>
    <property type="project" value="InterPro"/>
</dbReference>
<feature type="domain" description="Nitrile hydratase beta subunit" evidence="6">
    <location>
        <begin position="140"/>
        <end position="235"/>
    </location>
</feature>